<dbReference type="Gene3D" id="3.40.50.1110">
    <property type="entry name" value="SGNH hydrolase"/>
    <property type="match status" value="1"/>
</dbReference>
<organism evidence="3 4">
    <name type="scientific">Spirosoma telluris</name>
    <dbReference type="NCBI Taxonomy" id="2183553"/>
    <lineage>
        <taxon>Bacteria</taxon>
        <taxon>Pseudomonadati</taxon>
        <taxon>Bacteroidota</taxon>
        <taxon>Cytophagia</taxon>
        <taxon>Cytophagales</taxon>
        <taxon>Cytophagaceae</taxon>
        <taxon>Spirosoma</taxon>
    </lineage>
</organism>
<dbReference type="InterPro" id="IPR005181">
    <property type="entry name" value="SASA"/>
</dbReference>
<dbReference type="GO" id="GO:0016788">
    <property type="term" value="F:hydrolase activity, acting on ester bonds"/>
    <property type="evidence" value="ECO:0007669"/>
    <property type="project" value="UniProtKB-ARBA"/>
</dbReference>
<name>A0A327NEU5_9BACT</name>
<keyword evidence="4" id="KW-1185">Reference proteome</keyword>
<comment type="caution">
    <text evidence="3">The sequence shown here is derived from an EMBL/GenBank/DDBJ whole genome shotgun (WGS) entry which is preliminary data.</text>
</comment>
<evidence type="ECO:0000313" key="4">
    <source>
        <dbReference type="Proteomes" id="UP000249016"/>
    </source>
</evidence>
<sequence length="151" mass="16639">MFINYPTYSVYNSSQAICNRSSSPYQPYTAFKNILNYYGALFGTRGVLCRQGEADNQQSTSTSDYQSRLNDVISKSRADFGQPYLNWFIAKATYNPEVLAFGRNPPVWPDVLAGQTNVAASNSSGPATDNIGIPRNGNSSEVHFGVPNFMI</sequence>
<accession>A0A327NEU5</accession>
<proteinExistence type="predicted"/>
<dbReference type="Proteomes" id="UP000249016">
    <property type="component" value="Unassembled WGS sequence"/>
</dbReference>
<dbReference type="InterPro" id="IPR036514">
    <property type="entry name" value="SGNH_hydro_sf"/>
</dbReference>
<dbReference type="SUPFAM" id="SSF52266">
    <property type="entry name" value="SGNH hydrolase"/>
    <property type="match status" value="1"/>
</dbReference>
<dbReference type="RefSeq" id="WP_111340588.1">
    <property type="nucleotide sequence ID" value="NZ_QLII01000001.1"/>
</dbReference>
<dbReference type="Pfam" id="PF03629">
    <property type="entry name" value="SASA"/>
    <property type="match status" value="1"/>
</dbReference>
<reference evidence="3 4" key="1">
    <citation type="submission" date="2018-06" db="EMBL/GenBank/DDBJ databases">
        <title>Spirosoma sp. HMF3257 Genome sequencing and assembly.</title>
        <authorList>
            <person name="Kang H."/>
            <person name="Cha I."/>
            <person name="Kim H."/>
            <person name="Kang J."/>
            <person name="Joh K."/>
        </authorList>
    </citation>
    <scope>NUCLEOTIDE SEQUENCE [LARGE SCALE GENOMIC DNA]</scope>
    <source>
        <strain evidence="3 4">HMF3257</strain>
    </source>
</reference>
<dbReference type="OrthoDB" id="1488710at2"/>
<protein>
    <recommendedName>
        <fullName evidence="2">Sialate O-acetylesterase domain-containing protein</fullName>
    </recommendedName>
</protein>
<evidence type="ECO:0000259" key="2">
    <source>
        <dbReference type="Pfam" id="PF03629"/>
    </source>
</evidence>
<gene>
    <name evidence="3" type="ORF">HMF3257_03510</name>
</gene>
<evidence type="ECO:0000256" key="1">
    <source>
        <dbReference type="ARBA" id="ARBA00022801"/>
    </source>
</evidence>
<evidence type="ECO:0000313" key="3">
    <source>
        <dbReference type="EMBL" id="RAI73712.1"/>
    </source>
</evidence>
<feature type="domain" description="Sialate O-acetylesterase" evidence="2">
    <location>
        <begin position="43"/>
        <end position="91"/>
    </location>
</feature>
<dbReference type="EMBL" id="QLII01000001">
    <property type="protein sequence ID" value="RAI73712.1"/>
    <property type="molecule type" value="Genomic_DNA"/>
</dbReference>
<dbReference type="AlphaFoldDB" id="A0A327NEU5"/>
<keyword evidence="1" id="KW-0378">Hydrolase</keyword>